<evidence type="ECO:0000313" key="11">
    <source>
        <dbReference type="EMBL" id="RJL21736.1"/>
    </source>
</evidence>
<keyword evidence="4" id="KW-1003">Cell membrane</keyword>
<evidence type="ECO:0000256" key="9">
    <source>
        <dbReference type="SAM" id="MobiDB-lite"/>
    </source>
</evidence>
<evidence type="ECO:0000313" key="12">
    <source>
        <dbReference type="Proteomes" id="UP000265768"/>
    </source>
</evidence>
<dbReference type="EMBL" id="QZEY01000024">
    <property type="protein sequence ID" value="RJL21736.1"/>
    <property type="molecule type" value="Genomic_DNA"/>
</dbReference>
<evidence type="ECO:0000256" key="6">
    <source>
        <dbReference type="ARBA" id="ARBA00022989"/>
    </source>
</evidence>
<evidence type="ECO:0000256" key="5">
    <source>
        <dbReference type="ARBA" id="ARBA00022692"/>
    </source>
</evidence>
<name>A0A3A4A496_9ACTN</name>
<dbReference type="PROSITE" id="PS50928">
    <property type="entry name" value="ABC_TM1"/>
    <property type="match status" value="1"/>
</dbReference>
<dbReference type="AlphaFoldDB" id="A0A3A4A496"/>
<keyword evidence="3 8" id="KW-0813">Transport</keyword>
<feature type="transmembrane region" description="Helical" evidence="8">
    <location>
        <begin position="90"/>
        <end position="112"/>
    </location>
</feature>
<dbReference type="InterPro" id="IPR000515">
    <property type="entry name" value="MetI-like"/>
</dbReference>
<organism evidence="11 12">
    <name type="scientific">Bailinhaonella thermotolerans</name>
    <dbReference type="NCBI Taxonomy" id="1070861"/>
    <lineage>
        <taxon>Bacteria</taxon>
        <taxon>Bacillati</taxon>
        <taxon>Actinomycetota</taxon>
        <taxon>Actinomycetes</taxon>
        <taxon>Streptosporangiales</taxon>
        <taxon>Streptosporangiaceae</taxon>
        <taxon>Bailinhaonella</taxon>
    </lineage>
</organism>
<dbReference type="Proteomes" id="UP000265768">
    <property type="component" value="Unassembled WGS sequence"/>
</dbReference>
<comment type="caution">
    <text evidence="11">The sequence shown here is derived from an EMBL/GenBank/DDBJ whole genome shotgun (WGS) entry which is preliminary data.</text>
</comment>
<evidence type="ECO:0000256" key="1">
    <source>
        <dbReference type="ARBA" id="ARBA00004651"/>
    </source>
</evidence>
<dbReference type="GO" id="GO:0005886">
    <property type="term" value="C:plasma membrane"/>
    <property type="evidence" value="ECO:0007669"/>
    <property type="project" value="UniProtKB-SubCell"/>
</dbReference>
<dbReference type="InterPro" id="IPR051789">
    <property type="entry name" value="Bact_Polyamine_Transport"/>
</dbReference>
<evidence type="ECO:0000256" key="7">
    <source>
        <dbReference type="ARBA" id="ARBA00023136"/>
    </source>
</evidence>
<feature type="transmembrane region" description="Helical" evidence="8">
    <location>
        <begin position="152"/>
        <end position="173"/>
    </location>
</feature>
<keyword evidence="12" id="KW-1185">Reference proteome</keyword>
<dbReference type="Gene3D" id="1.10.3720.10">
    <property type="entry name" value="MetI-like"/>
    <property type="match status" value="1"/>
</dbReference>
<comment type="subcellular location">
    <subcellularLocation>
        <location evidence="1 8">Cell membrane</location>
        <topology evidence="1 8">Multi-pass membrane protein</topology>
    </subcellularLocation>
</comment>
<feature type="region of interest" description="Disordered" evidence="9">
    <location>
        <begin position="1"/>
        <end position="21"/>
    </location>
</feature>
<reference evidence="11 12" key="1">
    <citation type="submission" date="2018-09" db="EMBL/GenBank/DDBJ databases">
        <title>YIM 75507 draft genome.</title>
        <authorList>
            <person name="Tang S."/>
            <person name="Feng Y."/>
        </authorList>
    </citation>
    <scope>NUCLEOTIDE SEQUENCE [LARGE SCALE GENOMIC DNA]</scope>
    <source>
        <strain evidence="11 12">YIM 75507</strain>
    </source>
</reference>
<feature type="domain" description="ABC transmembrane type-1" evidence="10">
    <location>
        <begin position="86"/>
        <end position="273"/>
    </location>
</feature>
<feature type="transmembrane region" description="Helical" evidence="8">
    <location>
        <begin position="33"/>
        <end position="54"/>
    </location>
</feature>
<evidence type="ECO:0000256" key="2">
    <source>
        <dbReference type="ARBA" id="ARBA00007069"/>
    </source>
</evidence>
<evidence type="ECO:0000259" key="10">
    <source>
        <dbReference type="PROSITE" id="PS50928"/>
    </source>
</evidence>
<keyword evidence="6 8" id="KW-1133">Transmembrane helix</keyword>
<dbReference type="PANTHER" id="PTHR43848">
    <property type="entry name" value="PUTRESCINE TRANSPORT SYSTEM PERMEASE PROTEIN POTI"/>
    <property type="match status" value="1"/>
</dbReference>
<protein>
    <submittedName>
        <fullName evidence="11">ABC transporter permease</fullName>
    </submittedName>
</protein>
<evidence type="ECO:0000256" key="8">
    <source>
        <dbReference type="RuleBase" id="RU363032"/>
    </source>
</evidence>
<comment type="similarity">
    <text evidence="2">Belongs to the binding-protein-dependent transport system permease family. CysTW subfamily.</text>
</comment>
<dbReference type="SUPFAM" id="SSF161098">
    <property type="entry name" value="MetI-like"/>
    <property type="match status" value="1"/>
</dbReference>
<evidence type="ECO:0000256" key="4">
    <source>
        <dbReference type="ARBA" id="ARBA00022475"/>
    </source>
</evidence>
<keyword evidence="5 8" id="KW-0812">Transmembrane</keyword>
<gene>
    <name evidence="11" type="ORF">D5H75_37010</name>
</gene>
<feature type="compositionally biased region" description="Low complexity" evidence="9">
    <location>
        <begin position="8"/>
        <end position="20"/>
    </location>
</feature>
<sequence length="281" mass="30269">MTAPAIDRPAPASAPVSPARPGRRRLGDRLLTAYGWIVIAWLLLPIAVMVLFGFNDTRSRTNFTWEGFTLQWYGRLFEIPGLSAGFVNSLVIAVLTAVIATALGMMIGLALGRYRFRGQGLTNLIMFAAISCPEIIMGTSLLSMFLMTGIPLGRVTLVIAHVMFSVSFVAVTVRARVLTLDRSLEEAAQDLGASRWETFRLVTFPSILPAVTAGALLAFALSVDDFIISTFVNGPVETFPLWVWSASRLGIPPQVNVMGTLIFAVGAALAVVNAVGARRRG</sequence>
<feature type="transmembrane region" description="Helical" evidence="8">
    <location>
        <begin position="201"/>
        <end position="223"/>
    </location>
</feature>
<dbReference type="OrthoDB" id="9810794at2"/>
<dbReference type="CDD" id="cd06261">
    <property type="entry name" value="TM_PBP2"/>
    <property type="match status" value="1"/>
</dbReference>
<keyword evidence="7 8" id="KW-0472">Membrane</keyword>
<dbReference type="GO" id="GO:0055085">
    <property type="term" value="P:transmembrane transport"/>
    <property type="evidence" value="ECO:0007669"/>
    <property type="project" value="InterPro"/>
</dbReference>
<accession>A0A3A4A496</accession>
<dbReference type="Pfam" id="PF00528">
    <property type="entry name" value="BPD_transp_1"/>
    <property type="match status" value="1"/>
</dbReference>
<dbReference type="PANTHER" id="PTHR43848:SF2">
    <property type="entry name" value="PUTRESCINE TRANSPORT SYSTEM PERMEASE PROTEIN POTI"/>
    <property type="match status" value="1"/>
</dbReference>
<dbReference type="InterPro" id="IPR035906">
    <property type="entry name" value="MetI-like_sf"/>
</dbReference>
<feature type="transmembrane region" description="Helical" evidence="8">
    <location>
        <begin position="124"/>
        <end position="146"/>
    </location>
</feature>
<dbReference type="RefSeq" id="WP_119931269.1">
    <property type="nucleotide sequence ID" value="NZ_QZEY01000024.1"/>
</dbReference>
<feature type="transmembrane region" description="Helical" evidence="8">
    <location>
        <begin position="257"/>
        <end position="276"/>
    </location>
</feature>
<evidence type="ECO:0000256" key="3">
    <source>
        <dbReference type="ARBA" id="ARBA00022448"/>
    </source>
</evidence>
<proteinExistence type="inferred from homology"/>